<dbReference type="Proteomes" id="UP001499933">
    <property type="component" value="Unassembled WGS sequence"/>
</dbReference>
<feature type="transmembrane region" description="Helical" evidence="1">
    <location>
        <begin position="14"/>
        <end position="40"/>
    </location>
</feature>
<dbReference type="InterPro" id="IPR012867">
    <property type="entry name" value="DUF1648"/>
</dbReference>
<feature type="domain" description="DUF1648" evidence="2">
    <location>
        <begin position="25"/>
        <end position="61"/>
    </location>
</feature>
<feature type="transmembrane region" description="Helical" evidence="1">
    <location>
        <begin position="60"/>
        <end position="83"/>
    </location>
</feature>
<organism evidence="3 4">
    <name type="scientific">Microbacterium deminutum</name>
    <dbReference type="NCBI Taxonomy" id="344164"/>
    <lineage>
        <taxon>Bacteria</taxon>
        <taxon>Bacillati</taxon>
        <taxon>Actinomycetota</taxon>
        <taxon>Actinomycetes</taxon>
        <taxon>Micrococcales</taxon>
        <taxon>Microbacteriaceae</taxon>
        <taxon>Microbacterium</taxon>
    </lineage>
</organism>
<keyword evidence="1" id="KW-1133">Transmembrane helix</keyword>
<dbReference type="EMBL" id="BAAAOG010000003">
    <property type="protein sequence ID" value="GAA1958240.1"/>
    <property type="molecule type" value="Genomic_DNA"/>
</dbReference>
<protein>
    <recommendedName>
        <fullName evidence="2">DUF1648 domain-containing protein</fullName>
    </recommendedName>
</protein>
<proteinExistence type="predicted"/>
<sequence length="338" mass="34763">MTADQLHALAIRRFILVAIVIPLAIVVVGVVVQLLALPHVPATIAVHWDAAGRPNRFAPAWTQPLATIAFGAGIPLLIGLTALPGLRRGDRGATYRLMGAIAAATATLVTVMSTWTLVMQAGDAGGTAELSVWPALLAAFGAAVAVGVAGWFLQPAESRRASNAAAATPLAISPGERVVWLRTTSMVPAAAIAIALGVAVLAVAAFMAWLTGAADGLVWLLTGTALVLVILAATTVAFHVRVDDDGLTVRSVLGIPRFRVPLGEVSSAAEVEVNPMGEFGGWGLRLGADRRFGIILRAGDAIEVARTSGRRLVVTVDDAATGAGLLQALKARDAASRP</sequence>
<evidence type="ECO:0000313" key="4">
    <source>
        <dbReference type="Proteomes" id="UP001499933"/>
    </source>
</evidence>
<keyword evidence="1" id="KW-0472">Membrane</keyword>
<reference evidence="4" key="1">
    <citation type="journal article" date="2019" name="Int. J. Syst. Evol. Microbiol.">
        <title>The Global Catalogue of Microorganisms (GCM) 10K type strain sequencing project: providing services to taxonomists for standard genome sequencing and annotation.</title>
        <authorList>
            <consortium name="The Broad Institute Genomics Platform"/>
            <consortium name="The Broad Institute Genome Sequencing Center for Infectious Disease"/>
            <person name="Wu L."/>
            <person name="Ma J."/>
        </authorList>
    </citation>
    <scope>NUCLEOTIDE SEQUENCE [LARGE SCALE GENOMIC DNA]</scope>
    <source>
        <strain evidence="4">JCM 14901</strain>
    </source>
</reference>
<comment type="caution">
    <text evidence="3">The sequence shown here is derived from an EMBL/GenBank/DDBJ whole genome shotgun (WGS) entry which is preliminary data.</text>
</comment>
<keyword evidence="1" id="KW-0812">Transmembrane</keyword>
<dbReference type="Pfam" id="PF07853">
    <property type="entry name" value="DUF1648"/>
    <property type="match status" value="1"/>
</dbReference>
<feature type="transmembrane region" description="Helical" evidence="1">
    <location>
        <begin position="130"/>
        <end position="153"/>
    </location>
</feature>
<feature type="transmembrane region" description="Helical" evidence="1">
    <location>
        <begin position="216"/>
        <end position="240"/>
    </location>
</feature>
<accession>A0ABP5C6L7</accession>
<keyword evidence="4" id="KW-1185">Reference proteome</keyword>
<feature type="transmembrane region" description="Helical" evidence="1">
    <location>
        <begin position="95"/>
        <end position="118"/>
    </location>
</feature>
<evidence type="ECO:0000256" key="1">
    <source>
        <dbReference type="SAM" id="Phobius"/>
    </source>
</evidence>
<evidence type="ECO:0000313" key="3">
    <source>
        <dbReference type="EMBL" id="GAA1958240.1"/>
    </source>
</evidence>
<gene>
    <name evidence="3" type="ORF">GCM10009776_20700</name>
</gene>
<feature type="transmembrane region" description="Helical" evidence="1">
    <location>
        <begin position="187"/>
        <end position="210"/>
    </location>
</feature>
<dbReference type="RefSeq" id="WP_344094220.1">
    <property type="nucleotide sequence ID" value="NZ_BAAAOG010000003.1"/>
</dbReference>
<evidence type="ECO:0000259" key="2">
    <source>
        <dbReference type="Pfam" id="PF07853"/>
    </source>
</evidence>
<name>A0ABP5C6L7_9MICO</name>